<dbReference type="InterPro" id="IPR023115">
    <property type="entry name" value="TIF_IF2_dom3"/>
</dbReference>
<evidence type="ECO:0000259" key="4">
    <source>
        <dbReference type="Pfam" id="PF00169"/>
    </source>
</evidence>
<accession>A0A397FH94</accession>
<name>A0A397FH94_APHAT</name>
<reference evidence="6 7" key="1">
    <citation type="submission" date="2018-08" db="EMBL/GenBank/DDBJ databases">
        <title>Aphanomyces genome sequencing and annotation.</title>
        <authorList>
            <person name="Minardi D."/>
            <person name="Oidtmann B."/>
            <person name="Van Der Giezen M."/>
            <person name="Studholme D.J."/>
        </authorList>
    </citation>
    <scope>NUCLEOTIDE SEQUENCE [LARGE SCALE GENOMIC DNA]</scope>
    <source>
        <strain evidence="6 7">197901</strain>
    </source>
</reference>
<organism evidence="6 7">
    <name type="scientific">Aphanomyces astaci</name>
    <name type="common">Crayfish plague agent</name>
    <dbReference type="NCBI Taxonomy" id="112090"/>
    <lineage>
        <taxon>Eukaryota</taxon>
        <taxon>Sar</taxon>
        <taxon>Stramenopiles</taxon>
        <taxon>Oomycota</taxon>
        <taxon>Saprolegniomycetes</taxon>
        <taxon>Saprolegniales</taxon>
        <taxon>Verrucalvaceae</taxon>
        <taxon>Aphanomyces</taxon>
    </lineage>
</organism>
<feature type="compositionally biased region" description="Low complexity" evidence="3">
    <location>
        <begin position="11"/>
        <end position="25"/>
    </location>
</feature>
<dbReference type="GO" id="GO:0005737">
    <property type="term" value="C:cytoplasm"/>
    <property type="evidence" value="ECO:0007669"/>
    <property type="project" value="TreeGrafter"/>
</dbReference>
<feature type="domain" description="Translation initiation factor IF- 2" evidence="5">
    <location>
        <begin position="420"/>
        <end position="516"/>
    </location>
</feature>
<feature type="compositionally biased region" description="Pro residues" evidence="3">
    <location>
        <begin position="276"/>
        <end position="285"/>
    </location>
</feature>
<evidence type="ECO:0000256" key="1">
    <source>
        <dbReference type="ARBA" id="ARBA00022741"/>
    </source>
</evidence>
<dbReference type="SUPFAM" id="SSF52156">
    <property type="entry name" value="Initiation factor IF2/eIF5b, domain 3"/>
    <property type="match status" value="1"/>
</dbReference>
<dbReference type="InterPro" id="IPR011993">
    <property type="entry name" value="PH-like_dom_sf"/>
</dbReference>
<dbReference type="Gene3D" id="2.40.30.10">
    <property type="entry name" value="Translation factors"/>
    <property type="match status" value="1"/>
</dbReference>
<dbReference type="GO" id="GO:0003743">
    <property type="term" value="F:translation initiation factor activity"/>
    <property type="evidence" value="ECO:0007669"/>
    <property type="project" value="TreeGrafter"/>
</dbReference>
<dbReference type="Pfam" id="PF11987">
    <property type="entry name" value="IF-2"/>
    <property type="match status" value="1"/>
</dbReference>
<keyword evidence="1" id="KW-0547">Nucleotide-binding</keyword>
<evidence type="ECO:0000313" key="6">
    <source>
        <dbReference type="EMBL" id="RHZ23737.1"/>
    </source>
</evidence>
<dbReference type="SUPFAM" id="SSF50729">
    <property type="entry name" value="PH domain-like"/>
    <property type="match status" value="1"/>
</dbReference>
<dbReference type="InterPro" id="IPR036925">
    <property type="entry name" value="TIF_IF2_dom3_sf"/>
</dbReference>
<evidence type="ECO:0000256" key="2">
    <source>
        <dbReference type="ARBA" id="ARBA00023134"/>
    </source>
</evidence>
<dbReference type="GO" id="GO:0005525">
    <property type="term" value="F:GTP binding"/>
    <property type="evidence" value="ECO:0007669"/>
    <property type="project" value="UniProtKB-KW"/>
</dbReference>
<dbReference type="Proteomes" id="UP000266196">
    <property type="component" value="Unassembled WGS sequence"/>
</dbReference>
<evidence type="ECO:0000259" key="5">
    <source>
        <dbReference type="Pfam" id="PF11987"/>
    </source>
</evidence>
<keyword evidence="2" id="KW-0342">GTP-binding</keyword>
<feature type="domain" description="PH" evidence="4">
    <location>
        <begin position="165"/>
        <end position="244"/>
    </location>
</feature>
<feature type="compositionally biased region" description="Polar residues" evidence="3">
    <location>
        <begin position="26"/>
        <end position="35"/>
    </location>
</feature>
<evidence type="ECO:0008006" key="8">
    <source>
        <dbReference type="Google" id="ProtNLM"/>
    </source>
</evidence>
<dbReference type="VEuPathDB" id="FungiDB:H257_07918"/>
<dbReference type="Pfam" id="PF00169">
    <property type="entry name" value="PH"/>
    <property type="match status" value="1"/>
</dbReference>
<feature type="region of interest" description="Disordered" evidence="3">
    <location>
        <begin position="247"/>
        <end position="293"/>
    </location>
</feature>
<sequence length="533" mass="59215">MTSKTIPRKQPMSPSSSKPSESMSPRHNTSAARTSSNPEDIMMLFDKICSDYFMARYASTDSGRHILLSSLTKLCRVINRQQVSDKMNARIAAYCDALVADARKKEHDMKRAAKDDIQIEVALRDWMKPKFLHLLEEMRLEFELNYTGSMPDVVGKEVAALGEIRIEGWLRKKGAHVNLWRERYFMIRSSANGTHILCYFRKKGDREPRGWYVLGPGCTVDEVRESPSLMESKKLFTFRIRHYSNKLTDDNSNGSSEEGADMLPPPPQTASVQTSQPPPPFPSHPPSLLSSSSSGDGFDFNFDPKANIKKARMKKMAVAATAATAATATLVQHGALRVGDHFICGMLHGVVKNLKRANGDDVAVAWPGHVVDVCFKRLSKHKDAPLEFSLHVVTKDRAEAVLHQRELAMDFQAAVEVADDNEKDEMPAKGFCGTPIVIKTDTAGSLTSILDTVDASMPGIHTAHMGLGHVTTKDVERGCTIFGFNVRVGARERKLAKDQHVKIVIRPTIHELLEEIALVADEHDEELNEVGKD</sequence>
<feature type="region of interest" description="Disordered" evidence="3">
    <location>
        <begin position="1"/>
        <end position="35"/>
    </location>
</feature>
<proteinExistence type="predicted"/>
<gene>
    <name evidence="6" type="ORF">DYB31_005481</name>
</gene>
<dbReference type="VEuPathDB" id="FungiDB:H257_04512"/>
<dbReference type="PANTHER" id="PTHR43381">
    <property type="entry name" value="TRANSLATION INITIATION FACTOR IF-2-RELATED"/>
    <property type="match status" value="1"/>
</dbReference>
<dbReference type="EMBL" id="QUTE01008599">
    <property type="protein sequence ID" value="RHZ23737.1"/>
    <property type="molecule type" value="Genomic_DNA"/>
</dbReference>
<dbReference type="Gene3D" id="3.40.50.10050">
    <property type="entry name" value="Translation initiation factor IF- 2, domain 3"/>
    <property type="match status" value="1"/>
</dbReference>
<dbReference type="PANTHER" id="PTHR43381:SF5">
    <property type="entry name" value="TR-TYPE G DOMAIN-CONTAINING PROTEIN"/>
    <property type="match status" value="1"/>
</dbReference>
<protein>
    <recommendedName>
        <fullName evidence="8">PH domain-containing protein</fullName>
    </recommendedName>
</protein>
<dbReference type="AlphaFoldDB" id="A0A397FH94"/>
<evidence type="ECO:0000313" key="7">
    <source>
        <dbReference type="Proteomes" id="UP000266196"/>
    </source>
</evidence>
<dbReference type="InterPro" id="IPR001849">
    <property type="entry name" value="PH_domain"/>
</dbReference>
<dbReference type="InterPro" id="IPR015760">
    <property type="entry name" value="TIF_IF2"/>
</dbReference>
<dbReference type="Gene3D" id="2.30.29.30">
    <property type="entry name" value="Pleckstrin-homology domain (PH domain)/Phosphotyrosine-binding domain (PTB)"/>
    <property type="match status" value="1"/>
</dbReference>
<comment type="caution">
    <text evidence="6">The sequence shown here is derived from an EMBL/GenBank/DDBJ whole genome shotgun (WGS) entry which is preliminary data.</text>
</comment>
<evidence type="ECO:0000256" key="3">
    <source>
        <dbReference type="SAM" id="MobiDB-lite"/>
    </source>
</evidence>